<reference evidence="5" key="1">
    <citation type="submission" date="2022-05" db="EMBL/GenBank/DDBJ databases">
        <title>Complete genome sequence of toluene-degrading Gulosibacter sediminis strain ACHW.36C.</title>
        <authorList>
            <person name="Wai A.C."/>
            <person name="Lai G.K."/>
            <person name="Griffin S.D."/>
            <person name="Leung F.C."/>
        </authorList>
    </citation>
    <scope>NUCLEOTIDE SEQUENCE [LARGE SCALE GENOMIC DNA]</scope>
    <source>
        <strain evidence="5">ACHW.36C</strain>
    </source>
</reference>
<dbReference type="EMBL" id="CP097160">
    <property type="protein sequence ID" value="UQN14958.1"/>
    <property type="molecule type" value="Genomic_DNA"/>
</dbReference>
<keyword evidence="3 4" id="KW-0418">Kinase</keyword>
<dbReference type="InterPro" id="IPR018193">
    <property type="entry name" value="Glyc_kinase_flavodox-like_fold"/>
</dbReference>
<dbReference type="NCBIfam" id="TIGR00045">
    <property type="entry name" value="glycerate kinase"/>
    <property type="match status" value="1"/>
</dbReference>
<dbReference type="InterPro" id="IPR018197">
    <property type="entry name" value="Glycerate_kinase_RE-like"/>
</dbReference>
<comment type="similarity">
    <text evidence="1 4">Belongs to the glycerate kinase type-1 family.</text>
</comment>
<name>A0ABY4MX03_9MICO</name>
<evidence type="ECO:0000256" key="1">
    <source>
        <dbReference type="ARBA" id="ARBA00006284"/>
    </source>
</evidence>
<evidence type="ECO:0000313" key="5">
    <source>
        <dbReference type="EMBL" id="UQN14958.1"/>
    </source>
</evidence>
<dbReference type="InterPro" id="IPR004381">
    <property type="entry name" value="Glycerate_kinase"/>
</dbReference>
<gene>
    <name evidence="5" type="ORF">M3M28_00370</name>
</gene>
<keyword evidence="2 4" id="KW-0808">Transferase</keyword>
<dbReference type="Gene3D" id="3.90.1510.10">
    <property type="entry name" value="Glycerate kinase, domain 2"/>
    <property type="match status" value="1"/>
</dbReference>
<proteinExistence type="inferred from homology"/>
<dbReference type="InterPro" id="IPR036129">
    <property type="entry name" value="Glycerate_kinase_sf"/>
</dbReference>
<dbReference type="PANTHER" id="PTHR21599:SF0">
    <property type="entry name" value="GLYCERATE KINASE"/>
    <property type="match status" value="1"/>
</dbReference>
<accession>A0ABY4MX03</accession>
<evidence type="ECO:0000256" key="2">
    <source>
        <dbReference type="ARBA" id="ARBA00022679"/>
    </source>
</evidence>
<dbReference type="PIRSF" id="PIRSF006078">
    <property type="entry name" value="GlxK"/>
    <property type="match status" value="1"/>
</dbReference>
<sequence length="379" mass="38123">MHRRIVICPDSFKGTCPAADVAAAIVRGWRSVRPDDDCVAAPMADGGEGTIEAMASASECGVIERMRVCGPLGEPVDAQVLRLVDDTWVVELAETSGIAYLPEVTRATAASASTYGLGEAIRFAVSHGARRVLVGLGSSASTDGGLGALLALGARAMDAEGREVSPGNAGLHELASLDLSGCAELPAELLALTDVESPLLGPTGAAAVFGPQKGAAPEDIARFDAGLARLAELLDADPETPGAGAAGGTGFGLLALGARIRPGAVEIARTIGLAEVIAGADFVLTGEGSFDTQSLAGKVPSIVFGMADAAGVPAGVIAGRVAPDALHQRRATGEVEAWSLTELAGGADAAMHDTERWLAVAGARAAESFERVGAGQSGR</sequence>
<organism evidence="5">
    <name type="scientific">Gulosibacter sediminis</name>
    <dbReference type="NCBI Taxonomy" id="1729695"/>
    <lineage>
        <taxon>Bacteria</taxon>
        <taxon>Bacillati</taxon>
        <taxon>Actinomycetota</taxon>
        <taxon>Actinomycetes</taxon>
        <taxon>Micrococcales</taxon>
        <taxon>Microbacteriaceae</taxon>
        <taxon>Gulosibacter</taxon>
    </lineage>
</organism>
<dbReference type="PANTHER" id="PTHR21599">
    <property type="entry name" value="GLYCERATE KINASE"/>
    <property type="match status" value="1"/>
</dbReference>
<dbReference type="SUPFAM" id="SSF110738">
    <property type="entry name" value="Glycerate kinase I"/>
    <property type="match status" value="1"/>
</dbReference>
<protein>
    <submittedName>
        <fullName evidence="5">Glycerate kinase</fullName>
    </submittedName>
</protein>
<evidence type="ECO:0000256" key="3">
    <source>
        <dbReference type="ARBA" id="ARBA00022777"/>
    </source>
</evidence>
<dbReference type="Gene3D" id="3.40.50.10350">
    <property type="entry name" value="Glycerate kinase, domain 1"/>
    <property type="match status" value="1"/>
</dbReference>
<dbReference type="GO" id="GO:0016301">
    <property type="term" value="F:kinase activity"/>
    <property type="evidence" value="ECO:0007669"/>
    <property type="project" value="UniProtKB-KW"/>
</dbReference>
<dbReference type="Pfam" id="PF02595">
    <property type="entry name" value="Gly_kinase"/>
    <property type="match status" value="1"/>
</dbReference>
<evidence type="ECO:0000256" key="4">
    <source>
        <dbReference type="PIRNR" id="PIRNR006078"/>
    </source>
</evidence>